<accession>E4TI95</accession>
<reference key="1">
    <citation type="submission" date="2010-11" db="EMBL/GenBank/DDBJ databases">
        <title>The complete genome of chromosome of Calditerrivibrio nitroreducens DSM 19672.</title>
        <authorList>
            <consortium name="US DOE Joint Genome Institute (JGI-PGF)"/>
            <person name="Lucas S."/>
            <person name="Copeland A."/>
            <person name="Lapidus A."/>
            <person name="Bruce D."/>
            <person name="Goodwin L."/>
            <person name="Pitluck S."/>
            <person name="Kyrpides N."/>
            <person name="Mavromatis K."/>
            <person name="Ivanova N."/>
            <person name="Mikhailova N."/>
            <person name="Zeytun A."/>
            <person name="Brettin T."/>
            <person name="Detter J.C."/>
            <person name="Tapia R."/>
            <person name="Han C."/>
            <person name="Land M."/>
            <person name="Hauser L."/>
            <person name="Markowitz V."/>
            <person name="Cheng J.-F."/>
            <person name="Hugenholtz P."/>
            <person name="Woyke T."/>
            <person name="Wu D."/>
            <person name="Spring S."/>
            <person name="Schroeder M."/>
            <person name="Brambilla E."/>
            <person name="Klenk H.-P."/>
            <person name="Eisen J.A."/>
        </authorList>
    </citation>
    <scope>NUCLEOTIDE SEQUENCE [LARGE SCALE GENOMIC DNA]</scope>
    <source>
        <strain>DSM 19672</strain>
    </source>
</reference>
<dbReference type="STRING" id="768670.Calni_1100"/>
<dbReference type="Gene3D" id="3.80.30.20">
    <property type="entry name" value="tm_1862 like domain"/>
    <property type="match status" value="1"/>
</dbReference>
<gene>
    <name evidence="2" type="ordered locus">Calni_1100</name>
</gene>
<sequence length="520" mass="60628" precursor="true">MEKWKVIEYYRDIARREGVKKPTGRVKIALIYPNVYEIASQNLGFQFVYKLFNETDGIACERFVLDFYEDNLSIENQRFLREFDIIAVSINFEEDVLNLVKFLHSQKIPILSRDRGSDYPPIIAGGALTVINPQILIDIVDIILCGDFRPIYESTKSIFTDYQDKNRFIDVLKQFNFSVYSGQNRLAKPAIDYSCEPIFSTIKSCKGDFSDLFLVEASRGCRFSCRFCTTGYNLRPYRKVDIDKIKEIIENESFSDNIGIISAAFGDIDGLDNLLSWMIQKRLKISVSSLRIDSLKKEMLEKLKLLGVRSITIAEEVVSEKLKKLIKKNITEHQIYDVVEKVAEAGIENLKLYYIFCLPGEGVDDVSSMVKRIKNIGEIFRAVQRDRHNRLGKIKVSINVFNPKPFTPMQYFPLVREDEYNEKLKILSELKKIPNLKFDIMPYKDAVIQSILAKAQKNIYELYICYINNDFNLKKALKNFDYSYIYLSHDKYPWEDLVEPIFPIENIKMEYERCLQLIKN</sequence>
<keyword evidence="3" id="KW-1185">Reference proteome</keyword>
<dbReference type="EMBL" id="CP002347">
    <property type="protein sequence ID" value="ADR19011.1"/>
    <property type="molecule type" value="Genomic_DNA"/>
</dbReference>
<dbReference type="AlphaFoldDB" id="E4TI95"/>
<proteinExistence type="predicted"/>
<dbReference type="GO" id="GO:0003824">
    <property type="term" value="F:catalytic activity"/>
    <property type="evidence" value="ECO:0007669"/>
    <property type="project" value="InterPro"/>
</dbReference>
<evidence type="ECO:0000313" key="3">
    <source>
        <dbReference type="Proteomes" id="UP000007039"/>
    </source>
</evidence>
<organism evidence="2 3">
    <name type="scientific">Calditerrivibrio nitroreducens (strain DSM 19672 / NBRC 101217 / Yu37-1)</name>
    <dbReference type="NCBI Taxonomy" id="768670"/>
    <lineage>
        <taxon>Bacteria</taxon>
        <taxon>Pseudomonadati</taxon>
        <taxon>Deferribacterota</taxon>
        <taxon>Deferribacteres</taxon>
        <taxon>Deferribacterales</taxon>
        <taxon>Calditerrivibrionaceae</taxon>
    </lineage>
</organism>
<evidence type="ECO:0000313" key="2">
    <source>
        <dbReference type="EMBL" id="ADR19011.1"/>
    </source>
</evidence>
<dbReference type="GO" id="GO:0051536">
    <property type="term" value="F:iron-sulfur cluster binding"/>
    <property type="evidence" value="ECO:0007669"/>
    <property type="project" value="InterPro"/>
</dbReference>
<dbReference type="Pfam" id="PF19864">
    <property type="entry name" value="Radical_SAM_N2"/>
    <property type="match status" value="1"/>
</dbReference>
<dbReference type="InterPro" id="IPR007197">
    <property type="entry name" value="rSAM"/>
</dbReference>
<dbReference type="SMART" id="SM00729">
    <property type="entry name" value="Elp3"/>
    <property type="match status" value="1"/>
</dbReference>
<dbReference type="KEGG" id="cni:Calni_1100"/>
<name>E4TI95_CALNY</name>
<dbReference type="PANTHER" id="PTHR42731">
    <property type="entry name" value="SLL1084 PROTEIN"/>
    <property type="match status" value="1"/>
</dbReference>
<dbReference type="PANTHER" id="PTHR42731:SF5">
    <property type="entry name" value="RADICAL SAM DOMAIN PROTEIN"/>
    <property type="match status" value="1"/>
</dbReference>
<dbReference type="SFLD" id="SFLDG01082">
    <property type="entry name" value="B12-binding_domain_containing"/>
    <property type="match status" value="1"/>
</dbReference>
<dbReference type="Pfam" id="PF04055">
    <property type="entry name" value="Radical_SAM"/>
    <property type="match status" value="1"/>
</dbReference>
<dbReference type="SUPFAM" id="SSF102114">
    <property type="entry name" value="Radical SAM enzymes"/>
    <property type="match status" value="1"/>
</dbReference>
<dbReference type="HOGENOM" id="CLU_011543_3_3_0"/>
<dbReference type="InterPro" id="IPR023404">
    <property type="entry name" value="rSAM_horseshoe"/>
</dbReference>
<dbReference type="InterPro" id="IPR045784">
    <property type="entry name" value="Radical_SAM_N2"/>
</dbReference>
<dbReference type="SFLD" id="SFLDS00029">
    <property type="entry name" value="Radical_SAM"/>
    <property type="match status" value="1"/>
</dbReference>
<feature type="domain" description="Radical SAM core" evidence="1">
    <location>
        <begin position="207"/>
        <end position="444"/>
    </location>
</feature>
<dbReference type="OrthoDB" id="9806827at2"/>
<dbReference type="eggNOG" id="COG1032">
    <property type="taxonomic scope" value="Bacteria"/>
</dbReference>
<dbReference type="InterPro" id="IPR058240">
    <property type="entry name" value="rSAM_sf"/>
</dbReference>
<protein>
    <submittedName>
        <fullName evidence="2">Radical SAM domain protein</fullName>
    </submittedName>
</protein>
<dbReference type="PROSITE" id="PS51918">
    <property type="entry name" value="RADICAL_SAM"/>
    <property type="match status" value="1"/>
</dbReference>
<evidence type="ECO:0000259" key="1">
    <source>
        <dbReference type="PROSITE" id="PS51918"/>
    </source>
</evidence>
<reference evidence="2 3" key="2">
    <citation type="journal article" date="2011" name="Stand. Genomic Sci.">
        <title>Complete genome sequence of Calditerrivibrio nitroreducens type strain (Yu37-1).</title>
        <authorList>
            <person name="Pitluck S."/>
            <person name="Sikorski J."/>
            <person name="Zeytun A."/>
            <person name="Lapidus A."/>
            <person name="Nolan M."/>
            <person name="Lucas S."/>
            <person name="Hammon N."/>
            <person name="Deshpande S."/>
            <person name="Cheng J.F."/>
            <person name="Tapia R."/>
            <person name="Han C."/>
            <person name="Goodwin L."/>
            <person name="Liolios K."/>
            <person name="Pagani I."/>
            <person name="Ivanova N."/>
            <person name="Mavromatis K."/>
            <person name="Pati A."/>
            <person name="Chen A."/>
            <person name="Palaniappan K."/>
            <person name="Hauser L."/>
            <person name="Chang Y.J."/>
            <person name="Jeffries C.D."/>
            <person name="Detter J.C."/>
            <person name="Brambilla E."/>
            <person name="Djao O.D."/>
            <person name="Rohde M."/>
            <person name="Spring S."/>
            <person name="Goker M."/>
            <person name="Woyke T."/>
            <person name="Bristow J."/>
            <person name="Eisen J.A."/>
            <person name="Markowitz V."/>
            <person name="Hugenholtz P."/>
            <person name="Kyrpides N.C."/>
            <person name="Klenk H.P."/>
            <person name="Land M."/>
        </authorList>
    </citation>
    <scope>NUCLEOTIDE SEQUENCE [LARGE SCALE GENOMIC DNA]</scope>
    <source>
        <strain evidence="3">DSM 19672 / NBRC 101217 / Yu37-1</strain>
    </source>
</reference>
<dbReference type="Proteomes" id="UP000007039">
    <property type="component" value="Chromosome"/>
</dbReference>
<dbReference type="InterPro" id="IPR006638">
    <property type="entry name" value="Elp3/MiaA/NifB-like_rSAM"/>
</dbReference>